<dbReference type="CDD" id="cd01144">
    <property type="entry name" value="BtuF"/>
    <property type="match status" value="1"/>
</dbReference>
<dbReference type="PANTHER" id="PTHR30535:SF34">
    <property type="entry name" value="MOLYBDATE-BINDING PROTEIN MOLA"/>
    <property type="match status" value="1"/>
</dbReference>
<evidence type="ECO:0000256" key="1">
    <source>
        <dbReference type="ARBA" id="ARBA00022729"/>
    </source>
</evidence>
<evidence type="ECO:0000313" key="5">
    <source>
        <dbReference type="Proteomes" id="UP000704611"/>
    </source>
</evidence>
<dbReference type="InterPro" id="IPR002491">
    <property type="entry name" value="ABC_transptr_periplasmic_BD"/>
</dbReference>
<dbReference type="PANTHER" id="PTHR30535">
    <property type="entry name" value="VITAMIN B12-BINDING PROTEIN"/>
    <property type="match status" value="1"/>
</dbReference>
<organism evidence="4 5">
    <name type="scientific">Arsukibacterium indicum</name>
    <dbReference type="NCBI Taxonomy" id="2848612"/>
    <lineage>
        <taxon>Bacteria</taxon>
        <taxon>Pseudomonadati</taxon>
        <taxon>Pseudomonadota</taxon>
        <taxon>Gammaproteobacteria</taxon>
        <taxon>Chromatiales</taxon>
        <taxon>Chromatiaceae</taxon>
        <taxon>Arsukibacterium</taxon>
    </lineage>
</organism>
<dbReference type="InterPro" id="IPR050902">
    <property type="entry name" value="ABC_Transporter_SBP"/>
</dbReference>
<proteinExistence type="predicted"/>
<dbReference type="Pfam" id="PF01497">
    <property type="entry name" value="Peripla_BP_2"/>
    <property type="match status" value="1"/>
</dbReference>
<feature type="domain" description="Fe/B12 periplasmic-binding" evidence="3">
    <location>
        <begin position="42"/>
        <end position="290"/>
    </location>
</feature>
<evidence type="ECO:0000256" key="2">
    <source>
        <dbReference type="SAM" id="SignalP"/>
    </source>
</evidence>
<comment type="caution">
    <text evidence="4">The sequence shown here is derived from an EMBL/GenBank/DDBJ whole genome shotgun (WGS) entry which is preliminary data.</text>
</comment>
<dbReference type="PROSITE" id="PS50983">
    <property type="entry name" value="FE_B12_PBP"/>
    <property type="match status" value="1"/>
</dbReference>
<protein>
    <submittedName>
        <fullName evidence="4">Cobalamin-binding protein</fullName>
    </submittedName>
</protein>
<feature type="chain" id="PRO_5046704036" evidence="2">
    <location>
        <begin position="25"/>
        <end position="290"/>
    </location>
</feature>
<feature type="signal peptide" evidence="2">
    <location>
        <begin position="1"/>
        <end position="24"/>
    </location>
</feature>
<keyword evidence="1 2" id="KW-0732">Signal</keyword>
<name>A0ABS6MLI9_9GAMM</name>
<dbReference type="InterPro" id="IPR054828">
    <property type="entry name" value="Vit_B12_bind_prot"/>
</dbReference>
<keyword evidence="5" id="KW-1185">Reference proteome</keyword>
<reference evidence="4 5" key="1">
    <citation type="submission" date="2021-06" db="EMBL/GenBank/DDBJ databases">
        <title>Rheinheimera indica sp. nov., isolated from deep-sea sediment.</title>
        <authorList>
            <person name="Wang Z."/>
            <person name="Zhang X.-Y."/>
        </authorList>
    </citation>
    <scope>NUCLEOTIDE SEQUENCE [LARGE SCALE GENOMIC DNA]</scope>
    <source>
        <strain evidence="4 5">SM2107</strain>
    </source>
</reference>
<dbReference type="NCBIfam" id="NF038402">
    <property type="entry name" value="TroA_like"/>
    <property type="match status" value="1"/>
</dbReference>
<sequence>MIKHGLMSAILWLVLVCCGSAASAASTTEPVPADKAAAIPQRIIALAPHITEMLYAVGAGERLVGVSAYSDYPAAARELPEVANYAGVNLEAILALQPDLVIAWKTGNVAADVSRLQQFGINVAFSDPLLISDIAAELRHLGQLTGNQQQANTLASQFEQQLAAIRKAYKDKPRLKVFFSMGTEPLTSVANQAWPAQAMSLCAADNIIAGAKGDYPQPGLEQVLQAQPEVIIQATAGARPADNRFWQQYPVLPAVASNQFVTVDADLLYRTSPRTIQGIEQLCQALDRFR</sequence>
<gene>
    <name evidence="4" type="ORF">KQY15_11320</name>
</gene>
<dbReference type="Proteomes" id="UP000704611">
    <property type="component" value="Unassembled WGS sequence"/>
</dbReference>
<dbReference type="EMBL" id="JAHRID010000005">
    <property type="protein sequence ID" value="MBV2129683.1"/>
    <property type="molecule type" value="Genomic_DNA"/>
</dbReference>
<evidence type="ECO:0000259" key="3">
    <source>
        <dbReference type="PROSITE" id="PS50983"/>
    </source>
</evidence>
<accession>A0ABS6MLI9</accession>
<evidence type="ECO:0000313" key="4">
    <source>
        <dbReference type="EMBL" id="MBV2129683.1"/>
    </source>
</evidence>